<proteinExistence type="predicted"/>
<evidence type="ECO:0000313" key="2">
    <source>
        <dbReference type="Proteomes" id="UP000219338"/>
    </source>
</evidence>
<reference evidence="2" key="1">
    <citation type="journal article" date="2017" name="Nat. Ecol. Evol.">
        <title>Genome expansion and lineage-specific genetic innovations in the forest pathogenic fungi Armillaria.</title>
        <authorList>
            <person name="Sipos G."/>
            <person name="Prasanna A.N."/>
            <person name="Walter M.C."/>
            <person name="O'Connor E."/>
            <person name="Balint B."/>
            <person name="Krizsan K."/>
            <person name="Kiss B."/>
            <person name="Hess J."/>
            <person name="Varga T."/>
            <person name="Slot J."/>
            <person name="Riley R."/>
            <person name="Boka B."/>
            <person name="Rigling D."/>
            <person name="Barry K."/>
            <person name="Lee J."/>
            <person name="Mihaltcheva S."/>
            <person name="LaButti K."/>
            <person name="Lipzen A."/>
            <person name="Waldron R."/>
            <person name="Moloney N.M."/>
            <person name="Sperisen C."/>
            <person name="Kredics L."/>
            <person name="Vagvoelgyi C."/>
            <person name="Patrignani A."/>
            <person name="Fitzpatrick D."/>
            <person name="Nagy I."/>
            <person name="Doyle S."/>
            <person name="Anderson J.B."/>
            <person name="Grigoriev I.V."/>
            <person name="Gueldener U."/>
            <person name="Muensterkoetter M."/>
            <person name="Nagy L.G."/>
        </authorList>
    </citation>
    <scope>NUCLEOTIDE SEQUENCE [LARGE SCALE GENOMIC DNA]</scope>
    <source>
        <strain evidence="2">C18/9</strain>
    </source>
</reference>
<dbReference type="Proteomes" id="UP000219338">
    <property type="component" value="Unassembled WGS sequence"/>
</dbReference>
<dbReference type="EMBL" id="FUEG01000034">
    <property type="protein sequence ID" value="SJL16330.1"/>
    <property type="molecule type" value="Genomic_DNA"/>
</dbReference>
<keyword evidence="2" id="KW-1185">Reference proteome</keyword>
<dbReference type="AlphaFoldDB" id="A0A284S5R4"/>
<evidence type="ECO:0000313" key="1">
    <source>
        <dbReference type="EMBL" id="SJL16330.1"/>
    </source>
</evidence>
<protein>
    <submittedName>
        <fullName evidence="1">Uncharacterized protein</fullName>
    </submittedName>
</protein>
<name>A0A284S5R4_ARMOS</name>
<organism evidence="1 2">
    <name type="scientific">Armillaria ostoyae</name>
    <name type="common">Armillaria root rot fungus</name>
    <dbReference type="NCBI Taxonomy" id="47428"/>
    <lineage>
        <taxon>Eukaryota</taxon>
        <taxon>Fungi</taxon>
        <taxon>Dikarya</taxon>
        <taxon>Basidiomycota</taxon>
        <taxon>Agaricomycotina</taxon>
        <taxon>Agaricomycetes</taxon>
        <taxon>Agaricomycetidae</taxon>
        <taxon>Agaricales</taxon>
        <taxon>Marasmiineae</taxon>
        <taxon>Physalacriaceae</taxon>
        <taxon>Armillaria</taxon>
    </lineage>
</organism>
<sequence length="53" mass="5828">MIGTVHRLKLLGGGQTDNSVLRKRPYSLLVYGPANTKTAFLTSSLVPRLCARR</sequence>
<gene>
    <name evidence="1" type="ORF">ARMOST_19851</name>
</gene>
<accession>A0A284S5R4</accession>